<dbReference type="EMBL" id="DXBU01000156">
    <property type="protein sequence ID" value="HIZ23474.1"/>
    <property type="molecule type" value="Genomic_DNA"/>
</dbReference>
<gene>
    <name evidence="2" type="ORF">IAA21_11885</name>
</gene>
<proteinExistence type="predicted"/>
<name>A0A9D2IUD7_9FIRM</name>
<comment type="caution">
    <text evidence="2">The sequence shown here is derived from an EMBL/GenBank/DDBJ whole genome shotgun (WGS) entry which is preliminary data.</text>
</comment>
<dbReference type="Proteomes" id="UP000824041">
    <property type="component" value="Unassembled WGS sequence"/>
</dbReference>
<evidence type="ECO:0000313" key="2">
    <source>
        <dbReference type="EMBL" id="HIZ23474.1"/>
    </source>
</evidence>
<dbReference type="AlphaFoldDB" id="A0A9D2IUD7"/>
<feature type="signal peptide" evidence="1">
    <location>
        <begin position="1"/>
        <end position="25"/>
    </location>
</feature>
<keyword evidence="1" id="KW-0732">Signal</keyword>
<reference evidence="2" key="2">
    <citation type="submission" date="2021-04" db="EMBL/GenBank/DDBJ databases">
        <authorList>
            <person name="Gilroy R."/>
        </authorList>
    </citation>
    <scope>NUCLEOTIDE SEQUENCE</scope>
    <source>
        <strain evidence="2">14324</strain>
    </source>
</reference>
<evidence type="ECO:0000313" key="3">
    <source>
        <dbReference type="Proteomes" id="UP000824041"/>
    </source>
</evidence>
<accession>A0A9D2IUD7</accession>
<feature type="chain" id="PRO_5039357703" evidence="1">
    <location>
        <begin position="26"/>
        <end position="148"/>
    </location>
</feature>
<protein>
    <submittedName>
        <fullName evidence="2">Uncharacterized protein</fullName>
    </submittedName>
</protein>
<organism evidence="2 3">
    <name type="scientific">Candidatus Blautia faecigallinarum</name>
    <dbReference type="NCBI Taxonomy" id="2838488"/>
    <lineage>
        <taxon>Bacteria</taxon>
        <taxon>Bacillati</taxon>
        <taxon>Bacillota</taxon>
        <taxon>Clostridia</taxon>
        <taxon>Lachnospirales</taxon>
        <taxon>Lachnospiraceae</taxon>
        <taxon>Blautia</taxon>
    </lineage>
</organism>
<feature type="non-terminal residue" evidence="2">
    <location>
        <position position="148"/>
    </location>
</feature>
<sequence length="148" mass="15504">MKAKKLFAAILSVGMIISGTTAAMAAPSMMNALDTNQVSASEGTVTVEEKSVEDITAEYGEDAGKVAEAIQSATVDSTLQEVFENALGAENIADLEIKLFQDGVEGEAVDLSSMKVLSPLVDLQLDGAEPTEENPVDVTFTANNMTDD</sequence>
<evidence type="ECO:0000256" key="1">
    <source>
        <dbReference type="SAM" id="SignalP"/>
    </source>
</evidence>
<reference evidence="2" key="1">
    <citation type="journal article" date="2021" name="PeerJ">
        <title>Extensive microbial diversity within the chicken gut microbiome revealed by metagenomics and culture.</title>
        <authorList>
            <person name="Gilroy R."/>
            <person name="Ravi A."/>
            <person name="Getino M."/>
            <person name="Pursley I."/>
            <person name="Horton D.L."/>
            <person name="Alikhan N.F."/>
            <person name="Baker D."/>
            <person name="Gharbi K."/>
            <person name="Hall N."/>
            <person name="Watson M."/>
            <person name="Adriaenssens E.M."/>
            <person name="Foster-Nyarko E."/>
            <person name="Jarju S."/>
            <person name="Secka A."/>
            <person name="Antonio M."/>
            <person name="Oren A."/>
            <person name="Chaudhuri R.R."/>
            <person name="La Ragione R."/>
            <person name="Hildebrand F."/>
            <person name="Pallen M.J."/>
        </authorList>
    </citation>
    <scope>NUCLEOTIDE SEQUENCE</scope>
    <source>
        <strain evidence="2">14324</strain>
    </source>
</reference>